<dbReference type="EMBL" id="BMIK01000011">
    <property type="protein sequence ID" value="GGC36162.1"/>
    <property type="molecule type" value="Genomic_DNA"/>
</dbReference>
<dbReference type="RefSeq" id="WP_229717590.1">
    <property type="nucleotide sequence ID" value="NZ_BMIK01000011.1"/>
</dbReference>
<feature type="transmembrane region" description="Helical" evidence="6">
    <location>
        <begin position="727"/>
        <end position="751"/>
    </location>
</feature>
<evidence type="ECO:0000256" key="6">
    <source>
        <dbReference type="SAM" id="Phobius"/>
    </source>
</evidence>
<evidence type="ECO:0000256" key="3">
    <source>
        <dbReference type="ARBA" id="ARBA00022692"/>
    </source>
</evidence>
<proteinExistence type="predicted"/>
<gene>
    <name evidence="9" type="ORF">GCM10011386_30370</name>
</gene>
<keyword evidence="2" id="KW-1003">Cell membrane</keyword>
<dbReference type="Pfam" id="PF02687">
    <property type="entry name" value="FtsX"/>
    <property type="match status" value="2"/>
</dbReference>
<feature type="transmembrane region" description="Helical" evidence="6">
    <location>
        <begin position="815"/>
        <end position="835"/>
    </location>
</feature>
<evidence type="ECO:0000259" key="7">
    <source>
        <dbReference type="Pfam" id="PF02687"/>
    </source>
</evidence>
<comment type="caution">
    <text evidence="9">The sequence shown here is derived from an EMBL/GenBank/DDBJ whole genome shotgun (WGS) entry which is preliminary data.</text>
</comment>
<dbReference type="Pfam" id="PF12704">
    <property type="entry name" value="MacB_PCD"/>
    <property type="match status" value="1"/>
</dbReference>
<evidence type="ECO:0000313" key="10">
    <source>
        <dbReference type="Proteomes" id="UP000597338"/>
    </source>
</evidence>
<feature type="transmembrane region" description="Helical" evidence="6">
    <location>
        <begin position="313"/>
        <end position="342"/>
    </location>
</feature>
<dbReference type="InterPro" id="IPR038766">
    <property type="entry name" value="Membrane_comp_ABC_pdt"/>
</dbReference>
<accession>A0ABQ1MB77</accession>
<keyword evidence="5 6" id="KW-0472">Membrane</keyword>
<keyword evidence="3 6" id="KW-0812">Transmembrane</keyword>
<keyword evidence="10" id="KW-1185">Reference proteome</keyword>
<dbReference type="PANTHER" id="PTHR30287">
    <property type="entry name" value="MEMBRANE COMPONENT OF PREDICTED ABC SUPERFAMILY METABOLITE UPTAKE TRANSPORTER"/>
    <property type="match status" value="1"/>
</dbReference>
<comment type="subcellular location">
    <subcellularLocation>
        <location evidence="1">Cell membrane</location>
        <topology evidence="1">Multi-pass membrane protein</topology>
    </subcellularLocation>
</comment>
<feature type="transmembrane region" description="Helical" evidence="6">
    <location>
        <begin position="486"/>
        <end position="505"/>
    </location>
</feature>
<evidence type="ECO:0000256" key="4">
    <source>
        <dbReference type="ARBA" id="ARBA00022989"/>
    </source>
</evidence>
<reference evidence="10" key="1">
    <citation type="journal article" date="2019" name="Int. J. Syst. Evol. Microbiol.">
        <title>The Global Catalogue of Microorganisms (GCM) 10K type strain sequencing project: providing services to taxonomists for standard genome sequencing and annotation.</title>
        <authorList>
            <consortium name="The Broad Institute Genomics Platform"/>
            <consortium name="The Broad Institute Genome Sequencing Center for Infectious Disease"/>
            <person name="Wu L."/>
            <person name="Ma J."/>
        </authorList>
    </citation>
    <scope>NUCLEOTIDE SEQUENCE [LARGE SCALE GENOMIC DNA]</scope>
    <source>
        <strain evidence="10">CGMCC 1.15342</strain>
    </source>
</reference>
<dbReference type="PANTHER" id="PTHR30287:SF1">
    <property type="entry name" value="INNER MEMBRANE PROTEIN"/>
    <property type="match status" value="1"/>
</dbReference>
<sequence length="853" mass="92991">MEVPYTRPKLAAGWIVRMAWRDSRRSRSRLFLFVSSIIIGIAALVAIYALGDNFEKDIDNQAATLVGADLVISSNHSLEEGEQGIIDSVRGLSRAHAEEQSFASMVLFPKSGGTRLVQIRALGGDFPYYGKLETVPEAAGREFRNHRQALVDKTLLLQFGAEVGDSIKVGEVLFEIAGRLNQAPGQSGISTTIAPAVFIPMAYLDATGLNQKGSRINYSYYFHLPGGRDADVLAKGLDSLLEVHRMGYDTIASRKEETGRSFSDLSKFLSLVGFVALLLGCIGVSSAIHIYIKEKLNSIAILRCLGASSKQAFLIFLVQVMGVGFIGSLIGAILGTGVQQLLPLVFKDFVPVAISTDVSWSAILQGIGLGVWISVLFALLPLIGIRNIAPLNTLRLSLDTPSPIRDRLSWLVYGLIALFIFGYAYLQLSGFLQTLAFTAGVAVSFMVLFATASLLIWLVRRFFPASWSYLWRQGLSNLFRPNNQTVILVISIGLGTAFIATLLLVQEMLISRVSLSSSGNQPNMVLFDIQTSQKQRVAELVKEQGLPVIDQVPIVTVQLEAINGITADQARADSTLQVSRRALGGELRATYRDSLIDSEKITAGTWMGEAARGEMPRVSLEEGYANRIHVSVGDTLLFNVQGVRIPTLVGSLREVDWNRVQTNFRLIFPMGVIDNAPQFHVLMTRVPDESVSARMQQAVVTQFPNVSIIDLGLILSVLDEILDKIGFVVRFMGGFSMLTGFVVLVASVMISKYQRIKESVLLRTMGASRKQILVITALEYLFLGLLAAFAGVVLALAGSWALAAFSFEVPFAPNLLAMGLLIIGVTAITVLVGLFNSRGITLRPPLEILRKDI</sequence>
<feature type="transmembrane region" description="Helical" evidence="6">
    <location>
        <begin position="772"/>
        <end position="803"/>
    </location>
</feature>
<feature type="transmembrane region" description="Helical" evidence="6">
    <location>
        <begin position="30"/>
        <end position="51"/>
    </location>
</feature>
<feature type="transmembrane region" description="Helical" evidence="6">
    <location>
        <begin position="362"/>
        <end position="389"/>
    </location>
</feature>
<dbReference type="InterPro" id="IPR003838">
    <property type="entry name" value="ABC3_permease_C"/>
</dbReference>
<feature type="domain" description="MacB-like periplasmic core" evidence="8">
    <location>
        <begin position="31"/>
        <end position="235"/>
    </location>
</feature>
<evidence type="ECO:0000256" key="2">
    <source>
        <dbReference type="ARBA" id="ARBA00022475"/>
    </source>
</evidence>
<dbReference type="InterPro" id="IPR025857">
    <property type="entry name" value="MacB_PCD"/>
</dbReference>
<feature type="transmembrane region" description="Helical" evidence="6">
    <location>
        <begin position="434"/>
        <end position="459"/>
    </location>
</feature>
<dbReference type="Proteomes" id="UP000597338">
    <property type="component" value="Unassembled WGS sequence"/>
</dbReference>
<organism evidence="9 10">
    <name type="scientific">Parapedobacter defluvii</name>
    <dbReference type="NCBI Taxonomy" id="2045106"/>
    <lineage>
        <taxon>Bacteria</taxon>
        <taxon>Pseudomonadati</taxon>
        <taxon>Bacteroidota</taxon>
        <taxon>Sphingobacteriia</taxon>
        <taxon>Sphingobacteriales</taxon>
        <taxon>Sphingobacteriaceae</taxon>
        <taxon>Parapedobacter</taxon>
    </lineage>
</organism>
<feature type="transmembrane region" description="Helical" evidence="6">
    <location>
        <begin position="268"/>
        <end position="292"/>
    </location>
</feature>
<keyword evidence="4 6" id="KW-1133">Transmembrane helix</keyword>
<evidence type="ECO:0000256" key="5">
    <source>
        <dbReference type="ARBA" id="ARBA00023136"/>
    </source>
</evidence>
<protein>
    <submittedName>
        <fullName evidence="9">Permease</fullName>
    </submittedName>
</protein>
<evidence type="ECO:0000256" key="1">
    <source>
        <dbReference type="ARBA" id="ARBA00004651"/>
    </source>
</evidence>
<name>A0ABQ1MB77_9SPHI</name>
<evidence type="ECO:0000313" key="9">
    <source>
        <dbReference type="EMBL" id="GGC36162.1"/>
    </source>
</evidence>
<evidence type="ECO:0000259" key="8">
    <source>
        <dbReference type="Pfam" id="PF12704"/>
    </source>
</evidence>
<feature type="domain" description="ABC3 transporter permease C-terminal" evidence="7">
    <location>
        <begin position="271"/>
        <end position="390"/>
    </location>
</feature>
<feature type="domain" description="ABC3 transporter permease C-terminal" evidence="7">
    <location>
        <begin position="731"/>
        <end position="840"/>
    </location>
</feature>
<feature type="transmembrane region" description="Helical" evidence="6">
    <location>
        <begin position="410"/>
        <end position="428"/>
    </location>
</feature>